<name>A0A6G8ARC1_9ENTE</name>
<dbReference type="EMBL" id="CP049887">
    <property type="protein sequence ID" value="QIL47546.1"/>
    <property type="molecule type" value="Genomic_DNA"/>
</dbReference>
<dbReference type="AlphaFoldDB" id="A0A6G8ARC1"/>
<keyword evidence="2" id="KW-1185">Reference proteome</keyword>
<evidence type="ECO:0008006" key="3">
    <source>
        <dbReference type="Google" id="ProtNLM"/>
    </source>
</evidence>
<gene>
    <name evidence="1" type="ORF">G7082_02845</name>
</gene>
<reference evidence="1 2" key="1">
    <citation type="submission" date="2020-03" db="EMBL/GenBank/DDBJ databases">
        <title>Vagococcus sp. nov., isolated from beetles.</title>
        <authorList>
            <person name="Hyun D.-W."/>
            <person name="Bae J.-W."/>
        </authorList>
    </citation>
    <scope>NUCLEOTIDE SEQUENCE [LARGE SCALE GENOMIC DNA]</scope>
    <source>
        <strain evidence="1 2">HDW17B</strain>
    </source>
</reference>
<organism evidence="1 2">
    <name type="scientific">Vagococcus hydrophili</name>
    <dbReference type="NCBI Taxonomy" id="2714947"/>
    <lineage>
        <taxon>Bacteria</taxon>
        <taxon>Bacillati</taxon>
        <taxon>Bacillota</taxon>
        <taxon>Bacilli</taxon>
        <taxon>Lactobacillales</taxon>
        <taxon>Enterococcaceae</taxon>
        <taxon>Vagococcus</taxon>
    </lineage>
</organism>
<accession>A0A6G8ARC1</accession>
<proteinExistence type="predicted"/>
<dbReference type="Proteomes" id="UP000501747">
    <property type="component" value="Chromosome"/>
</dbReference>
<evidence type="ECO:0000313" key="1">
    <source>
        <dbReference type="EMBL" id="QIL47546.1"/>
    </source>
</evidence>
<evidence type="ECO:0000313" key="2">
    <source>
        <dbReference type="Proteomes" id="UP000501747"/>
    </source>
</evidence>
<sequence length="89" mass="10708">MDLQKQFENLINESVDKRVADIEAKIVKPWVLMRDISGNLEKEARWITKHFCTTHFINLGLVKKIGGEWHFLNPEFLNYIHDVWWKEQK</sequence>
<dbReference type="KEGG" id="vhy:G7082_02845"/>
<protein>
    <recommendedName>
        <fullName evidence="3">DUF771 domain-containing protein</fullName>
    </recommendedName>
</protein>
<dbReference type="RefSeq" id="WP_166033717.1">
    <property type="nucleotide sequence ID" value="NZ_CP049887.1"/>
</dbReference>